<feature type="compositionally biased region" description="Basic and acidic residues" evidence="1">
    <location>
        <begin position="34"/>
        <end position="67"/>
    </location>
</feature>
<protein>
    <submittedName>
        <fullName evidence="2">Uncharacterized protein</fullName>
    </submittedName>
</protein>
<dbReference type="AlphaFoldDB" id="A0A4U6WCE5"/>
<proteinExistence type="predicted"/>
<feature type="compositionally biased region" description="Basic residues" evidence="1">
    <location>
        <begin position="90"/>
        <end position="112"/>
    </location>
</feature>
<dbReference type="Proteomes" id="UP000298652">
    <property type="component" value="Chromosome 1"/>
</dbReference>
<evidence type="ECO:0000313" key="2">
    <source>
        <dbReference type="EMBL" id="TKW39383.1"/>
    </source>
</evidence>
<feature type="compositionally biased region" description="Pro residues" evidence="1">
    <location>
        <begin position="12"/>
        <end position="24"/>
    </location>
</feature>
<organism evidence="2 3">
    <name type="scientific">Setaria viridis</name>
    <name type="common">Green bristlegrass</name>
    <name type="synonym">Setaria italica subsp. viridis</name>
    <dbReference type="NCBI Taxonomy" id="4556"/>
    <lineage>
        <taxon>Eukaryota</taxon>
        <taxon>Viridiplantae</taxon>
        <taxon>Streptophyta</taxon>
        <taxon>Embryophyta</taxon>
        <taxon>Tracheophyta</taxon>
        <taxon>Spermatophyta</taxon>
        <taxon>Magnoliopsida</taxon>
        <taxon>Liliopsida</taxon>
        <taxon>Poales</taxon>
        <taxon>Poaceae</taxon>
        <taxon>PACMAD clade</taxon>
        <taxon>Panicoideae</taxon>
        <taxon>Panicodae</taxon>
        <taxon>Paniceae</taxon>
        <taxon>Cenchrinae</taxon>
        <taxon>Setaria</taxon>
    </lineage>
</organism>
<evidence type="ECO:0000256" key="1">
    <source>
        <dbReference type="SAM" id="MobiDB-lite"/>
    </source>
</evidence>
<dbReference type="EMBL" id="CM016552">
    <property type="protein sequence ID" value="TKW39383.1"/>
    <property type="molecule type" value="Genomic_DNA"/>
</dbReference>
<name>A0A4U6WCE5_SETVI</name>
<reference evidence="2" key="1">
    <citation type="submission" date="2019-03" db="EMBL/GenBank/DDBJ databases">
        <title>WGS assembly of Setaria viridis.</title>
        <authorList>
            <person name="Huang P."/>
            <person name="Jenkins J."/>
            <person name="Grimwood J."/>
            <person name="Barry K."/>
            <person name="Healey A."/>
            <person name="Mamidi S."/>
            <person name="Sreedasyam A."/>
            <person name="Shu S."/>
            <person name="Feldman M."/>
            <person name="Wu J."/>
            <person name="Yu Y."/>
            <person name="Chen C."/>
            <person name="Johnson J."/>
            <person name="Rokhsar D."/>
            <person name="Baxter I."/>
            <person name="Schmutz J."/>
            <person name="Brutnell T."/>
            <person name="Kellogg E."/>
        </authorList>
    </citation>
    <scope>NUCLEOTIDE SEQUENCE [LARGE SCALE GENOMIC DNA]</scope>
</reference>
<keyword evidence="3" id="KW-1185">Reference proteome</keyword>
<feature type="region of interest" description="Disordered" evidence="1">
    <location>
        <begin position="1"/>
        <end position="129"/>
    </location>
</feature>
<evidence type="ECO:0000313" key="3">
    <source>
        <dbReference type="Proteomes" id="UP000298652"/>
    </source>
</evidence>
<sequence length="129" mass="14241">MAAKVYPRAIFPSPPPPQSVPNPAKPATMRRQRRDAAATRDLLEAAPARERKGAAARERKAEVRTLEENGPAAEGCSTGGRSCPRSIRVILHRRREAHPHSHRRSRLQMRRHAGAEGCDDGWKAEGLAQ</sequence>
<gene>
    <name evidence="2" type="ORF">SEVIR_1G175300v2</name>
</gene>
<accession>A0A4U6WCE5</accession>
<dbReference type="Gramene" id="TKW39383">
    <property type="protein sequence ID" value="TKW39383"/>
    <property type="gene ID" value="SEVIR_1G175300v2"/>
</dbReference>